<dbReference type="OrthoDB" id="6556312at2"/>
<dbReference type="Proteomes" id="UP000284416">
    <property type="component" value="Unassembled WGS sequence"/>
</dbReference>
<evidence type="ECO:0000313" key="3">
    <source>
        <dbReference type="Proteomes" id="UP000284416"/>
    </source>
</evidence>
<evidence type="ECO:0000256" key="1">
    <source>
        <dbReference type="SAM" id="Phobius"/>
    </source>
</evidence>
<keyword evidence="3" id="KW-1185">Reference proteome</keyword>
<gene>
    <name evidence="2" type="ORF">D1B31_03620</name>
</gene>
<sequence>MRKFSKREYQRARKLPDLDVDADMEQEEELFHYEKDHRKPIIIASMAGIAIAIVLSLFTGGFSSAANPEEVVANRVSASVSAGETLFDSEVNAGIDARDFEVTVNDNHGEARMLIWDFNSEDLDEVQILVNGQPVKEKLILTNRAAAISIPVPSTVTIKGLKDNGGGISYAAKFPNDKKTYFNTVTKGTSNTYTVKPL</sequence>
<reference evidence="2 3" key="1">
    <citation type="journal article" date="2017" name="Int. J. Syst. Evol. Microbiol.">
        <title>Bacillus notoginsengisoli sp. nov., a novel bacterium isolated from the rhizosphere of Panax notoginseng.</title>
        <authorList>
            <person name="Zhang M.Y."/>
            <person name="Cheng J."/>
            <person name="Cai Y."/>
            <person name="Zhang T.Y."/>
            <person name="Wu Y.Y."/>
            <person name="Manikprabhu D."/>
            <person name="Li W.J."/>
            <person name="Zhang Y.X."/>
        </authorList>
    </citation>
    <scope>NUCLEOTIDE SEQUENCE [LARGE SCALE GENOMIC DNA]</scope>
    <source>
        <strain evidence="2 3">JCM 30743</strain>
    </source>
</reference>
<accession>A0A417YY57</accession>
<keyword evidence="1" id="KW-0472">Membrane</keyword>
<comment type="caution">
    <text evidence="2">The sequence shown here is derived from an EMBL/GenBank/DDBJ whole genome shotgun (WGS) entry which is preliminary data.</text>
</comment>
<keyword evidence="1" id="KW-1133">Transmembrane helix</keyword>
<keyword evidence="1" id="KW-0812">Transmembrane</keyword>
<organism evidence="2 3">
    <name type="scientific">Neobacillus notoginsengisoli</name>
    <dbReference type="NCBI Taxonomy" id="1578198"/>
    <lineage>
        <taxon>Bacteria</taxon>
        <taxon>Bacillati</taxon>
        <taxon>Bacillota</taxon>
        <taxon>Bacilli</taxon>
        <taxon>Bacillales</taxon>
        <taxon>Bacillaceae</taxon>
        <taxon>Neobacillus</taxon>
    </lineage>
</organism>
<dbReference type="AlphaFoldDB" id="A0A417YY57"/>
<name>A0A417YY57_9BACI</name>
<feature type="transmembrane region" description="Helical" evidence="1">
    <location>
        <begin position="41"/>
        <end position="62"/>
    </location>
</feature>
<protein>
    <submittedName>
        <fullName evidence="2">Uncharacterized protein</fullName>
    </submittedName>
</protein>
<dbReference type="RefSeq" id="WP_118919385.1">
    <property type="nucleotide sequence ID" value="NZ_QWEG01000002.1"/>
</dbReference>
<evidence type="ECO:0000313" key="2">
    <source>
        <dbReference type="EMBL" id="RHW42689.1"/>
    </source>
</evidence>
<proteinExistence type="predicted"/>
<dbReference type="EMBL" id="QWEG01000002">
    <property type="protein sequence ID" value="RHW42689.1"/>
    <property type="molecule type" value="Genomic_DNA"/>
</dbReference>